<sequence length="251" mass="26903">GLATPVTTQERAELYGGVAYLLLTLCGTVWCDLTWQNQLLVGITETVENALGFGSAIKSLPVVYGTWTSLILFWNFLNNMYTCYYFNASLIRGSDNHFDMIGLPSKTRMGCKTPTATTSTSPPPAPLLALVTDFHTALFGQAWVNPAVNVVGLYNAPTSFCGSQSQFIIIATNQALVFALFASGAIDIYSICALQASDGCDAALIQAKAFVDALGPLLPSPVVVADVVGQLPVIHFFPYAQNTSSNDWITL</sequence>
<evidence type="ECO:0000313" key="1">
    <source>
        <dbReference type="EMBL" id="RHY16075.1"/>
    </source>
</evidence>
<evidence type="ECO:0000313" key="2">
    <source>
        <dbReference type="Proteomes" id="UP000265427"/>
    </source>
</evidence>
<name>A0A397BB14_APHAT</name>
<reference evidence="1 2" key="1">
    <citation type="submission" date="2018-08" db="EMBL/GenBank/DDBJ databases">
        <title>Aphanomyces genome sequencing and annotation.</title>
        <authorList>
            <person name="Minardi D."/>
            <person name="Oidtmann B."/>
            <person name="Van Der Giezen M."/>
            <person name="Studholme D.J."/>
        </authorList>
    </citation>
    <scope>NUCLEOTIDE SEQUENCE [LARGE SCALE GENOMIC DNA]</scope>
    <source>
        <strain evidence="1 2">Kv</strain>
    </source>
</reference>
<dbReference type="VEuPathDB" id="FungiDB:H257_11274"/>
<accession>A0A397BB14</accession>
<comment type="caution">
    <text evidence="1">The sequence shown here is derived from an EMBL/GenBank/DDBJ whole genome shotgun (WGS) entry which is preliminary data.</text>
</comment>
<feature type="non-terminal residue" evidence="1">
    <location>
        <position position="1"/>
    </location>
</feature>
<protein>
    <submittedName>
        <fullName evidence="1">Uncharacterized protein</fullName>
    </submittedName>
</protein>
<organism evidence="1 2">
    <name type="scientific">Aphanomyces astaci</name>
    <name type="common">Crayfish plague agent</name>
    <dbReference type="NCBI Taxonomy" id="112090"/>
    <lineage>
        <taxon>Eukaryota</taxon>
        <taxon>Sar</taxon>
        <taxon>Stramenopiles</taxon>
        <taxon>Oomycota</taxon>
        <taxon>Saprolegniomycetes</taxon>
        <taxon>Saprolegniales</taxon>
        <taxon>Verrucalvaceae</taxon>
        <taxon>Aphanomyces</taxon>
    </lineage>
</organism>
<dbReference type="AlphaFoldDB" id="A0A397BB14"/>
<dbReference type="Proteomes" id="UP000265427">
    <property type="component" value="Unassembled WGS sequence"/>
</dbReference>
<dbReference type="EMBL" id="QUSZ01004054">
    <property type="protein sequence ID" value="RHY16075.1"/>
    <property type="molecule type" value="Genomic_DNA"/>
</dbReference>
<gene>
    <name evidence="1" type="ORF">DYB36_012296</name>
</gene>
<proteinExistence type="predicted"/>